<accession>A0A409X8Q1</accession>
<comment type="caution">
    <text evidence="2">The sequence shown here is derived from an EMBL/GenBank/DDBJ whole genome shotgun (WGS) entry which is preliminary data.</text>
</comment>
<feature type="compositionally biased region" description="Low complexity" evidence="1">
    <location>
        <begin position="43"/>
        <end position="55"/>
    </location>
</feature>
<dbReference type="Proteomes" id="UP000283269">
    <property type="component" value="Unassembled WGS sequence"/>
</dbReference>
<dbReference type="AlphaFoldDB" id="A0A409X8Q1"/>
<gene>
    <name evidence="2" type="ORF">CVT25_000149</name>
</gene>
<evidence type="ECO:0000313" key="3">
    <source>
        <dbReference type="Proteomes" id="UP000283269"/>
    </source>
</evidence>
<name>A0A409X8Q1_PSICY</name>
<proteinExistence type="predicted"/>
<evidence type="ECO:0000256" key="1">
    <source>
        <dbReference type="SAM" id="MobiDB-lite"/>
    </source>
</evidence>
<sequence length="158" mass="16545">MWGAAWAATPVYYGTGRRWRHGRQPQGAIGDLGGLNGGGAGVNGAQQQPQSQGQQLSLRHPPTPQRKLKPGPSNFPTRSSPRTSEHGRDWAPPPGQDGVDVRCDFEQAAGRGTEEPGDGGRVGRVDGCDGRGGGCSLWGGFGFGFPANLPSFPAYLPP</sequence>
<feature type="non-terminal residue" evidence="2">
    <location>
        <position position="158"/>
    </location>
</feature>
<feature type="compositionally biased region" description="Gly residues" evidence="1">
    <location>
        <begin position="30"/>
        <end position="42"/>
    </location>
</feature>
<protein>
    <submittedName>
        <fullName evidence="2">Uncharacterized protein</fullName>
    </submittedName>
</protein>
<dbReference type="EMBL" id="NHYD01002357">
    <property type="protein sequence ID" value="PPQ87159.1"/>
    <property type="molecule type" value="Genomic_DNA"/>
</dbReference>
<dbReference type="InParanoid" id="A0A409X8Q1"/>
<evidence type="ECO:0000313" key="2">
    <source>
        <dbReference type="EMBL" id="PPQ87159.1"/>
    </source>
</evidence>
<organism evidence="2 3">
    <name type="scientific">Psilocybe cyanescens</name>
    <dbReference type="NCBI Taxonomy" id="93625"/>
    <lineage>
        <taxon>Eukaryota</taxon>
        <taxon>Fungi</taxon>
        <taxon>Dikarya</taxon>
        <taxon>Basidiomycota</taxon>
        <taxon>Agaricomycotina</taxon>
        <taxon>Agaricomycetes</taxon>
        <taxon>Agaricomycetidae</taxon>
        <taxon>Agaricales</taxon>
        <taxon>Agaricineae</taxon>
        <taxon>Strophariaceae</taxon>
        <taxon>Psilocybe</taxon>
    </lineage>
</organism>
<feature type="region of interest" description="Disordered" evidence="1">
    <location>
        <begin position="17"/>
        <end position="129"/>
    </location>
</feature>
<reference evidence="2 3" key="1">
    <citation type="journal article" date="2018" name="Evol. Lett.">
        <title>Horizontal gene cluster transfer increased hallucinogenic mushroom diversity.</title>
        <authorList>
            <person name="Reynolds H.T."/>
            <person name="Vijayakumar V."/>
            <person name="Gluck-Thaler E."/>
            <person name="Korotkin H.B."/>
            <person name="Matheny P.B."/>
            <person name="Slot J.C."/>
        </authorList>
    </citation>
    <scope>NUCLEOTIDE SEQUENCE [LARGE SCALE GENOMIC DNA]</scope>
    <source>
        <strain evidence="2 3">2631</strain>
    </source>
</reference>
<keyword evidence="3" id="KW-1185">Reference proteome</keyword>